<dbReference type="RefSeq" id="WP_036430218.1">
    <property type="nucleotide sequence ID" value="NZ_AP022567.1"/>
</dbReference>
<reference evidence="2 4" key="1">
    <citation type="journal article" date="2019" name="Emerg. Microbes Infect.">
        <title>Comprehensive subspecies identification of 175 nontuberculous mycobacteria species based on 7547 genomic profiles.</title>
        <authorList>
            <person name="Matsumoto Y."/>
            <person name="Kinjo T."/>
            <person name="Motooka D."/>
            <person name="Nabeya D."/>
            <person name="Jung N."/>
            <person name="Uechi K."/>
            <person name="Horii T."/>
            <person name="Iida T."/>
            <person name="Fujita J."/>
            <person name="Nakamura S."/>
        </authorList>
    </citation>
    <scope>NUCLEOTIDE SEQUENCE [LARGE SCALE GENOMIC DNA]</scope>
    <source>
        <strain evidence="2 4">JCM 12375</strain>
    </source>
</reference>
<dbReference type="AlphaFoldDB" id="A0AAI8XN52"/>
<dbReference type="InterPro" id="IPR023210">
    <property type="entry name" value="NADP_OxRdtase_dom"/>
</dbReference>
<dbReference type="GO" id="GO:0050235">
    <property type="term" value="F:pyridoxal 4-dehydrogenase activity"/>
    <property type="evidence" value="ECO:0007669"/>
    <property type="project" value="UniProtKB-EC"/>
</dbReference>
<evidence type="ECO:0000259" key="1">
    <source>
        <dbReference type="Pfam" id="PF00248"/>
    </source>
</evidence>
<dbReference type="GO" id="GO:0005829">
    <property type="term" value="C:cytosol"/>
    <property type="evidence" value="ECO:0007669"/>
    <property type="project" value="TreeGrafter"/>
</dbReference>
<evidence type="ECO:0000313" key="2">
    <source>
        <dbReference type="EMBL" id="BBX32938.1"/>
    </source>
</evidence>
<accession>A0AAI8XN52</accession>
<dbReference type="EC" id="1.1.1.107" evidence="3"/>
<evidence type="ECO:0000313" key="5">
    <source>
        <dbReference type="Proteomes" id="UP001241092"/>
    </source>
</evidence>
<gene>
    <name evidence="3" type="primary">pld1</name>
    <name evidence="3" type="ORF">hbim_02372</name>
    <name evidence="2" type="ORF">MMAGJ_22200</name>
</gene>
<reference evidence="2" key="2">
    <citation type="submission" date="2020-02" db="EMBL/GenBank/DDBJ databases">
        <authorList>
            <person name="Matsumoto Y."/>
            <person name="Motooka D."/>
            <person name="Nakamura S."/>
        </authorList>
    </citation>
    <scope>NUCLEOTIDE SEQUENCE</scope>
    <source>
        <strain evidence="2">JCM 12375</strain>
    </source>
</reference>
<dbReference type="InterPro" id="IPR020471">
    <property type="entry name" value="AKR"/>
</dbReference>
<dbReference type="EMBL" id="AP027452">
    <property type="protein sequence ID" value="BDY28438.1"/>
    <property type="molecule type" value="Genomic_DNA"/>
</dbReference>
<organism evidence="3 5">
    <name type="scientific">Mycolicibacterium mageritense</name>
    <name type="common">Mycobacterium mageritense</name>
    <dbReference type="NCBI Taxonomy" id="53462"/>
    <lineage>
        <taxon>Bacteria</taxon>
        <taxon>Bacillati</taxon>
        <taxon>Actinomycetota</taxon>
        <taxon>Actinomycetes</taxon>
        <taxon>Mycobacteriales</taxon>
        <taxon>Mycobacteriaceae</taxon>
        <taxon>Mycolicibacterium</taxon>
    </lineage>
</organism>
<reference evidence="3" key="3">
    <citation type="submission" date="2023-03" db="EMBL/GenBank/DDBJ databases">
        <title>Draft genome sequence of a Mycolicibacterium mageritense strain H4_3_1 isolated from a hybrid biological-inorganic system reactor.</title>
        <authorList>
            <person name="Feng X."/>
            <person name="Kazama D."/>
            <person name="Sato K."/>
            <person name="Kobayashi H."/>
        </authorList>
    </citation>
    <scope>NUCLEOTIDE SEQUENCE</scope>
    <source>
        <strain evidence="3">H4_3_1</strain>
    </source>
</reference>
<dbReference type="Proteomes" id="UP000465622">
    <property type="component" value="Chromosome"/>
</dbReference>
<evidence type="ECO:0000313" key="4">
    <source>
        <dbReference type="Proteomes" id="UP000465622"/>
    </source>
</evidence>
<dbReference type="SUPFAM" id="SSF51430">
    <property type="entry name" value="NAD(P)-linked oxidoreductase"/>
    <property type="match status" value="1"/>
</dbReference>
<dbReference type="Gene3D" id="3.20.20.100">
    <property type="entry name" value="NADP-dependent oxidoreductase domain"/>
    <property type="match status" value="1"/>
</dbReference>
<dbReference type="Proteomes" id="UP001241092">
    <property type="component" value="Chromosome"/>
</dbReference>
<evidence type="ECO:0000313" key="3">
    <source>
        <dbReference type="EMBL" id="BDY28438.1"/>
    </source>
</evidence>
<dbReference type="EMBL" id="AP022567">
    <property type="protein sequence ID" value="BBX32938.1"/>
    <property type="molecule type" value="Genomic_DNA"/>
</dbReference>
<protein>
    <submittedName>
        <fullName evidence="2">Oxidoreductase</fullName>
    </submittedName>
    <submittedName>
        <fullName evidence="3">Pyridoxal 4-dehydrogenase</fullName>
        <ecNumber evidence="3">1.1.1.107</ecNumber>
    </submittedName>
</protein>
<dbReference type="PANTHER" id="PTHR42686">
    <property type="entry name" value="GH17980P-RELATED"/>
    <property type="match status" value="1"/>
</dbReference>
<dbReference type="InterPro" id="IPR036812">
    <property type="entry name" value="NAD(P)_OxRdtase_dom_sf"/>
</dbReference>
<name>A0AAI8XN52_MYCME</name>
<dbReference type="PANTHER" id="PTHR42686:SF1">
    <property type="entry name" value="GH17980P-RELATED"/>
    <property type="match status" value="1"/>
</dbReference>
<feature type="domain" description="NADP-dependent oxidoreductase" evidence="1">
    <location>
        <begin position="19"/>
        <end position="326"/>
    </location>
</feature>
<sequence>MNVAEVRVHERSGLAFTAVGYGGAPIGNFNGTFTDAAAHDMVAQAWGQGVRYFDTAPGYGNGLSEYRLGHALRGYDRAQLVLSTKVGRVLTPTLGAPRDNGQYRDIPPFVADYDYSYDGVMRAVEQSMQRMLTDRFDVLFVHDCDRYTHGAAQPDLFRQAIVSAFPALESLRDQGVVKAIGFGVNETDVMAEAVKATDSDLCLLAGRYTLLEQEPLDALLPICEERGIGLILGGVYNSGVLATGPVPGARFNYGPAPRAVLEKAARIEEICRRHRVALPAVALQFAYAHPAVASICIGARNADQQQRNADLFDSAVPQQLWDDLRSAHLIRDDAPTPGS</sequence>
<keyword evidence="4" id="KW-1185">Reference proteome</keyword>
<proteinExistence type="predicted"/>
<keyword evidence="3" id="KW-0560">Oxidoreductase</keyword>
<dbReference type="Pfam" id="PF00248">
    <property type="entry name" value="Aldo_ket_red"/>
    <property type="match status" value="1"/>
</dbReference>